<keyword evidence="3" id="KW-0031">Aminopeptidase</keyword>
<dbReference type="PANTHER" id="PTHR46112">
    <property type="entry name" value="AMINOPEPTIDASE"/>
    <property type="match status" value="1"/>
</dbReference>
<dbReference type="Pfam" id="PF01321">
    <property type="entry name" value="Creatinase_N"/>
    <property type="match status" value="1"/>
</dbReference>
<reference evidence="3 4" key="1">
    <citation type="submission" date="2016-10" db="EMBL/GenBank/DDBJ databases">
        <authorList>
            <person name="de Groot N.N."/>
        </authorList>
    </citation>
    <scope>NUCLEOTIDE SEQUENCE [LARGE SCALE GENOMIC DNA]</scope>
    <source>
        <strain evidence="3 4">CPCC 201354</strain>
    </source>
</reference>
<accession>A0A1G8KSF6</accession>
<dbReference type="STRING" id="504805.SAMN05421505_15413"/>
<organism evidence="3 4">
    <name type="scientific">Sinosporangium album</name>
    <dbReference type="NCBI Taxonomy" id="504805"/>
    <lineage>
        <taxon>Bacteria</taxon>
        <taxon>Bacillati</taxon>
        <taxon>Actinomycetota</taxon>
        <taxon>Actinomycetes</taxon>
        <taxon>Streptosporangiales</taxon>
        <taxon>Streptosporangiaceae</taxon>
        <taxon>Sinosporangium</taxon>
    </lineage>
</organism>
<dbReference type="GO" id="GO:0004177">
    <property type="term" value="F:aminopeptidase activity"/>
    <property type="evidence" value="ECO:0007669"/>
    <property type="project" value="UniProtKB-KW"/>
</dbReference>
<dbReference type="Proteomes" id="UP000198923">
    <property type="component" value="Unassembled WGS sequence"/>
</dbReference>
<keyword evidence="3" id="KW-0378">Hydrolase</keyword>
<dbReference type="AlphaFoldDB" id="A0A1G8KSF6"/>
<proteinExistence type="predicted"/>
<dbReference type="EMBL" id="FNCN01000054">
    <property type="protein sequence ID" value="SDI46348.1"/>
    <property type="molecule type" value="Genomic_DNA"/>
</dbReference>
<feature type="domain" description="Peptidase M24" evidence="1">
    <location>
        <begin position="156"/>
        <end position="356"/>
    </location>
</feature>
<dbReference type="InterPro" id="IPR000994">
    <property type="entry name" value="Pept_M24"/>
</dbReference>
<dbReference type="Gene3D" id="3.40.350.10">
    <property type="entry name" value="Creatinase/prolidase N-terminal domain"/>
    <property type="match status" value="1"/>
</dbReference>
<evidence type="ECO:0000313" key="4">
    <source>
        <dbReference type="Proteomes" id="UP000198923"/>
    </source>
</evidence>
<keyword evidence="4" id="KW-1185">Reference proteome</keyword>
<dbReference type="Gene3D" id="3.90.230.10">
    <property type="entry name" value="Creatinase/methionine aminopeptidase superfamily"/>
    <property type="match status" value="1"/>
</dbReference>
<sequence>MEPVTSESSDLYPVTRLAAVREATAEAGLSALLLTPGPDLRYVTGYSALPLERLTCLAVPADGDAFLMVPRLELPAAQHSPAARLGVEFVPWDETDDPYAHVAKRLGRADTVGLADHMWAMQSLRFRSAMPDTEQVLAGTVLAALRSRKSPAEAAALREAGAAIDAVHAQVPGLLRPGRTEREVGRDIADAIIASGHATVDFVIVASGPNGASPHHDLSDRVIEPGDAVVVDIGGTMPSGYCSDSTRTYSVGEPPADFTAYYDVLQRAQDAACAAVRPGVTCESIDAAARQVIAEAGYGDHFIHRTGHGIGIETHEEPYIVSGNTTPLAEGNAFSVEPGIYLPGRHGARIEDIVICGAHGGERLNNRPRDLVVV</sequence>
<keyword evidence="3" id="KW-0645">Protease</keyword>
<dbReference type="InterPro" id="IPR029149">
    <property type="entry name" value="Creatin/AminoP/Spt16_N"/>
</dbReference>
<dbReference type="InterPro" id="IPR000587">
    <property type="entry name" value="Creatinase_N"/>
</dbReference>
<gene>
    <name evidence="3" type="ORF">SAMN05421505_15413</name>
</gene>
<evidence type="ECO:0000259" key="2">
    <source>
        <dbReference type="Pfam" id="PF01321"/>
    </source>
</evidence>
<name>A0A1G8KSF6_9ACTN</name>
<feature type="domain" description="Creatinase N-terminal" evidence="2">
    <location>
        <begin position="16"/>
        <end position="147"/>
    </location>
</feature>
<dbReference type="Pfam" id="PF00557">
    <property type="entry name" value="Peptidase_M24"/>
    <property type="match status" value="1"/>
</dbReference>
<dbReference type="PANTHER" id="PTHR46112:SF3">
    <property type="entry name" value="AMINOPEPTIDASE YPDF"/>
    <property type="match status" value="1"/>
</dbReference>
<dbReference type="InterPro" id="IPR050659">
    <property type="entry name" value="Peptidase_M24B"/>
</dbReference>
<dbReference type="SUPFAM" id="SSF55920">
    <property type="entry name" value="Creatinase/aminopeptidase"/>
    <property type="match status" value="1"/>
</dbReference>
<evidence type="ECO:0000313" key="3">
    <source>
        <dbReference type="EMBL" id="SDI46348.1"/>
    </source>
</evidence>
<evidence type="ECO:0000259" key="1">
    <source>
        <dbReference type="Pfam" id="PF00557"/>
    </source>
</evidence>
<dbReference type="SUPFAM" id="SSF53092">
    <property type="entry name" value="Creatinase/prolidase N-terminal domain"/>
    <property type="match status" value="1"/>
</dbReference>
<protein>
    <submittedName>
        <fullName evidence="3">Xaa-Pro aminopeptidase</fullName>
    </submittedName>
</protein>
<dbReference type="InterPro" id="IPR036005">
    <property type="entry name" value="Creatinase/aminopeptidase-like"/>
</dbReference>